<dbReference type="Gene3D" id="3.40.50.720">
    <property type="entry name" value="NAD(P)-binding Rossmann-like Domain"/>
    <property type="match status" value="2"/>
</dbReference>
<name>A0A2W5VEN2_9BACT</name>
<reference evidence="4 5" key="1">
    <citation type="submission" date="2017-08" db="EMBL/GenBank/DDBJ databases">
        <title>Infants hospitalized years apart are colonized by the same room-sourced microbial strains.</title>
        <authorList>
            <person name="Brooks B."/>
            <person name="Olm M.R."/>
            <person name="Firek B.A."/>
            <person name="Baker R."/>
            <person name="Thomas B.C."/>
            <person name="Morowitz M.J."/>
            <person name="Banfield J.F."/>
        </authorList>
    </citation>
    <scope>NUCLEOTIDE SEQUENCE [LARGE SCALE GENOMIC DNA]</scope>
    <source>
        <strain evidence="4">S2_003_000_R2_14</strain>
    </source>
</reference>
<evidence type="ECO:0000256" key="1">
    <source>
        <dbReference type="ARBA" id="ARBA00007430"/>
    </source>
</evidence>
<accession>A0A2W5VEN2</accession>
<dbReference type="Pfam" id="PF02719">
    <property type="entry name" value="Polysacc_synt_2"/>
    <property type="match status" value="1"/>
</dbReference>
<dbReference type="InterPro" id="IPR051203">
    <property type="entry name" value="Polysaccharide_Synthase-Rel"/>
</dbReference>
<sequence length="631" mass="69299">MVPESSGWLLRYRRLVAVSVHLLLFVASHAIAFALRFEFSYPREYFPVAWVWLAANVAIHIAVFASAGMFSGLWRYTGARDLVALFRSTALSTLIFAVFLVLGGYRSYPRSILVIEFLLTMILVGGLRFGARSLWQLAQSVGQKRDGARLRVLIVGAGNAGEMLLREMQKTHVGHYSPVGFIDDDEAKRGVSIHGVKVLGRIDEAAAFVKSERVDEVVIAIPSVPGKEMRRIVDTVKLAGVPIRTMPGIDQLISGQVTLNQLRSVNIEDLLGRDPVSLDTDSLKALLAGQVVLVTGAGGSIGSELCRQVCRFNPRQLLLVERSEPALFEIHRELHGRHPELDIEALMADIGDVERVRGIFARYRPTVVVHAAAHKHVPMMEWNPGEAIKNNIGGTRIVADAANEFGVQQFVMVSTDKAVNPTSIMGATKRVAELYVQSLNQKSKTRFVAVRFGNVLGSAGSVIPIFKEQIAQGGPVTVTDPEMRRYFMTIPEASQLVLQAATVGRGGEIFVLDMGEPVKIVDLARDLITLSGLVPDKDIEIRFTGLRPGEKLFEELSTVEEKAEKTRHPKIFIGRLPSRSFEEIAPLVDGIVRGANSVDATAASLRLRELVPELQRDFTPSAQVISLRQPA</sequence>
<evidence type="ECO:0000259" key="3">
    <source>
        <dbReference type="Pfam" id="PF02719"/>
    </source>
</evidence>
<protein>
    <submittedName>
        <fullName evidence="4">Polysaccharide biosynthesis protein</fullName>
    </submittedName>
</protein>
<dbReference type="SUPFAM" id="SSF53335">
    <property type="entry name" value="S-adenosyl-L-methionine-dependent methyltransferases"/>
    <property type="match status" value="1"/>
</dbReference>
<keyword evidence="2" id="KW-1133">Transmembrane helix</keyword>
<gene>
    <name evidence="4" type="ORF">DI536_10190</name>
</gene>
<proteinExistence type="inferred from homology"/>
<comment type="similarity">
    <text evidence="1">Belongs to the polysaccharide synthase family.</text>
</comment>
<dbReference type="AlphaFoldDB" id="A0A2W5VEN2"/>
<comment type="caution">
    <text evidence="4">The sequence shown here is derived from an EMBL/GenBank/DDBJ whole genome shotgun (WGS) entry which is preliminary data.</text>
</comment>
<dbReference type="PANTHER" id="PTHR43318">
    <property type="entry name" value="UDP-N-ACETYLGLUCOSAMINE 4,6-DEHYDRATASE"/>
    <property type="match status" value="1"/>
</dbReference>
<evidence type="ECO:0000256" key="2">
    <source>
        <dbReference type="SAM" id="Phobius"/>
    </source>
</evidence>
<dbReference type="CDD" id="cd05237">
    <property type="entry name" value="UDP_invert_4-6DH_SDR_e"/>
    <property type="match status" value="1"/>
</dbReference>
<feature type="transmembrane region" description="Helical" evidence="2">
    <location>
        <begin position="82"/>
        <end position="105"/>
    </location>
</feature>
<evidence type="ECO:0000313" key="4">
    <source>
        <dbReference type="EMBL" id="PZR14554.1"/>
    </source>
</evidence>
<feature type="transmembrane region" description="Helical" evidence="2">
    <location>
        <begin position="111"/>
        <end position="131"/>
    </location>
</feature>
<feature type="domain" description="Polysaccharide biosynthesis protein CapD-like" evidence="3">
    <location>
        <begin position="292"/>
        <end position="573"/>
    </location>
</feature>
<dbReference type="InterPro" id="IPR003869">
    <property type="entry name" value="Polysac_CapD-like"/>
</dbReference>
<dbReference type="Proteomes" id="UP000249061">
    <property type="component" value="Unassembled WGS sequence"/>
</dbReference>
<dbReference type="InterPro" id="IPR029063">
    <property type="entry name" value="SAM-dependent_MTases_sf"/>
</dbReference>
<dbReference type="PANTHER" id="PTHR43318:SF1">
    <property type="entry name" value="POLYSACCHARIDE BIOSYNTHESIS PROTEIN EPSC-RELATED"/>
    <property type="match status" value="1"/>
</dbReference>
<keyword evidence="2" id="KW-0472">Membrane</keyword>
<feature type="transmembrane region" description="Helical" evidence="2">
    <location>
        <begin position="50"/>
        <end position="70"/>
    </location>
</feature>
<dbReference type="SUPFAM" id="SSF51735">
    <property type="entry name" value="NAD(P)-binding Rossmann-fold domains"/>
    <property type="match status" value="1"/>
</dbReference>
<organism evidence="4 5">
    <name type="scientific">Archangium gephyra</name>
    <dbReference type="NCBI Taxonomy" id="48"/>
    <lineage>
        <taxon>Bacteria</taxon>
        <taxon>Pseudomonadati</taxon>
        <taxon>Myxococcota</taxon>
        <taxon>Myxococcia</taxon>
        <taxon>Myxococcales</taxon>
        <taxon>Cystobacterineae</taxon>
        <taxon>Archangiaceae</taxon>
        <taxon>Archangium</taxon>
    </lineage>
</organism>
<dbReference type="Pfam" id="PF13727">
    <property type="entry name" value="CoA_binding_3"/>
    <property type="match status" value="1"/>
</dbReference>
<dbReference type="InterPro" id="IPR036291">
    <property type="entry name" value="NAD(P)-bd_dom_sf"/>
</dbReference>
<keyword evidence="2" id="KW-0812">Transmembrane</keyword>
<dbReference type="EMBL" id="QFQP01000007">
    <property type="protein sequence ID" value="PZR14554.1"/>
    <property type="molecule type" value="Genomic_DNA"/>
</dbReference>
<evidence type="ECO:0000313" key="5">
    <source>
        <dbReference type="Proteomes" id="UP000249061"/>
    </source>
</evidence>